<dbReference type="RefSeq" id="WP_084521140.1">
    <property type="nucleotide sequence ID" value="NZ_JABELX010000006.1"/>
</dbReference>
<dbReference type="Pfam" id="PF13556">
    <property type="entry name" value="HTH_30"/>
    <property type="match status" value="1"/>
</dbReference>
<organism evidence="3 4">
    <name type="scientific">Nocardia uniformis</name>
    <dbReference type="NCBI Taxonomy" id="53432"/>
    <lineage>
        <taxon>Bacteria</taxon>
        <taxon>Bacillati</taxon>
        <taxon>Actinomycetota</taxon>
        <taxon>Actinomycetes</taxon>
        <taxon>Mycobacteriales</taxon>
        <taxon>Nocardiaceae</taxon>
        <taxon>Nocardia</taxon>
    </lineage>
</organism>
<dbReference type="InterPro" id="IPR051448">
    <property type="entry name" value="CdaR-like_regulators"/>
</dbReference>
<comment type="caution">
    <text evidence="3">The sequence shown here is derived from an EMBL/GenBank/DDBJ whole genome shotgun (WGS) entry which is preliminary data.</text>
</comment>
<dbReference type="Gene3D" id="1.10.10.2840">
    <property type="entry name" value="PucR C-terminal helix-turn-helix domain"/>
    <property type="match status" value="1"/>
</dbReference>
<evidence type="ECO:0000313" key="3">
    <source>
        <dbReference type="EMBL" id="NNH71758.1"/>
    </source>
</evidence>
<gene>
    <name evidence="3" type="ORF">HLB23_18150</name>
</gene>
<keyword evidence="4" id="KW-1185">Reference proteome</keyword>
<sequence>MIELAPPEQGTAPVGAEVEQSISAPLHDVRRLARQLVEHFAEDVTPFGNLPGEVLRGEVTTVTRICLELATGVLEGREVADKVERLQRSGAGWAREGFPIGAIHRAVRGGVEHAFGLILEATGPEDYTRLTVTAQRFLEILAMINAAFTVAYVREHQAAAAEQQTAVQTVASALLAGRSPVTMARTGGIEVDESYYVLALSIPRQEHVLRVDAPVAARRALRRIQAALAAHCAGKALSLLGTEGGTLLLPAAATSTADVDQLVARLSAAAQVSVMATMVHTETAAIPEAAERAHELLDMVHRLCCAPGLYSFDDLAVEYQLTRPGPGREHLGALLDPLDEYPDLMETLQRYVGSDHSRQRTARVLGVHTNTVDYRLKRIAQLTGFDPARPSGLWHLRSSLVARTYRNVTAGREFEQARP</sequence>
<dbReference type="PANTHER" id="PTHR33744:SF7">
    <property type="entry name" value="PUCR FAMILY TRANSCRIPTIONAL REGULATOR"/>
    <property type="match status" value="1"/>
</dbReference>
<evidence type="ECO:0000259" key="2">
    <source>
        <dbReference type="Pfam" id="PF14361"/>
    </source>
</evidence>
<dbReference type="InterPro" id="IPR025736">
    <property type="entry name" value="PucR_C-HTH_dom"/>
</dbReference>
<dbReference type="InterPro" id="IPR025751">
    <property type="entry name" value="RsbRD_N_dom"/>
</dbReference>
<dbReference type="Pfam" id="PF14361">
    <property type="entry name" value="RsbRD_N"/>
    <property type="match status" value="1"/>
</dbReference>
<name>A0A849C225_9NOCA</name>
<dbReference type="AlphaFoldDB" id="A0A849C225"/>
<dbReference type="PANTHER" id="PTHR33744">
    <property type="entry name" value="CARBOHYDRATE DIACID REGULATOR"/>
    <property type="match status" value="1"/>
</dbReference>
<protein>
    <submittedName>
        <fullName evidence="3">Helix-turn-helix domain-containing protein</fullName>
    </submittedName>
</protein>
<feature type="domain" description="RsbT co-antagonist protein RsbRD N-terminal" evidence="2">
    <location>
        <begin position="31"/>
        <end position="166"/>
    </location>
</feature>
<evidence type="ECO:0000259" key="1">
    <source>
        <dbReference type="Pfam" id="PF13556"/>
    </source>
</evidence>
<reference evidence="3 4" key="1">
    <citation type="submission" date="2020-05" db="EMBL/GenBank/DDBJ databases">
        <title>MicrobeNet Type strains.</title>
        <authorList>
            <person name="Nicholson A.C."/>
        </authorList>
    </citation>
    <scope>NUCLEOTIDE SEQUENCE [LARGE SCALE GENOMIC DNA]</scope>
    <source>
        <strain evidence="3 4">JCM 3224</strain>
    </source>
</reference>
<feature type="domain" description="PucR C-terminal helix-turn-helix" evidence="1">
    <location>
        <begin position="344"/>
        <end position="400"/>
    </location>
</feature>
<proteinExistence type="predicted"/>
<dbReference type="EMBL" id="JABELX010000006">
    <property type="protein sequence ID" value="NNH71758.1"/>
    <property type="molecule type" value="Genomic_DNA"/>
</dbReference>
<dbReference type="Proteomes" id="UP000586827">
    <property type="component" value="Unassembled WGS sequence"/>
</dbReference>
<evidence type="ECO:0000313" key="4">
    <source>
        <dbReference type="Proteomes" id="UP000586827"/>
    </source>
</evidence>
<dbReference type="InterPro" id="IPR042070">
    <property type="entry name" value="PucR_C-HTH_sf"/>
</dbReference>
<accession>A0A849C225</accession>